<dbReference type="SMART" id="SM00457">
    <property type="entry name" value="MACPF"/>
    <property type="match status" value="1"/>
</dbReference>
<evidence type="ECO:0000256" key="1">
    <source>
        <dbReference type="ARBA" id="ARBA00004370"/>
    </source>
</evidence>
<name>A0AAJ7VC58_LATCA</name>
<organism evidence="11 12">
    <name type="scientific">Lates calcarifer</name>
    <name type="common">Barramundi</name>
    <name type="synonym">Holocentrus calcarifer</name>
    <dbReference type="NCBI Taxonomy" id="8187"/>
    <lineage>
        <taxon>Eukaryota</taxon>
        <taxon>Metazoa</taxon>
        <taxon>Chordata</taxon>
        <taxon>Craniata</taxon>
        <taxon>Vertebrata</taxon>
        <taxon>Euteleostomi</taxon>
        <taxon>Actinopterygii</taxon>
        <taxon>Neopterygii</taxon>
        <taxon>Teleostei</taxon>
        <taxon>Neoteleostei</taxon>
        <taxon>Acanthomorphata</taxon>
        <taxon>Carangaria</taxon>
        <taxon>Carangaria incertae sedis</taxon>
        <taxon>Centropomidae</taxon>
        <taxon>Lates</taxon>
    </lineage>
</organism>
<evidence type="ECO:0000256" key="5">
    <source>
        <dbReference type="ARBA" id="ARBA00022852"/>
    </source>
</evidence>
<comment type="similarity">
    <text evidence="3">Belongs to the complement C6/C7/C8/C9 family.</text>
</comment>
<evidence type="ECO:0000259" key="9">
    <source>
        <dbReference type="PROSITE" id="PS50004"/>
    </source>
</evidence>
<dbReference type="InterPro" id="IPR035892">
    <property type="entry name" value="C2_domain_sf"/>
</dbReference>
<dbReference type="InterPro" id="IPR052784">
    <property type="entry name" value="Perforin-1_pore-forming"/>
</dbReference>
<feature type="signal peptide" evidence="8">
    <location>
        <begin position="1"/>
        <end position="26"/>
    </location>
</feature>
<proteinExistence type="inferred from homology"/>
<gene>
    <name evidence="12" type="primary">LOC108892977</name>
</gene>
<accession>A0AAJ7VC58</accession>
<dbReference type="PROSITE" id="PS00279">
    <property type="entry name" value="MACPF_1"/>
    <property type="match status" value="1"/>
</dbReference>
<dbReference type="InterPro" id="IPR020863">
    <property type="entry name" value="MACPF_CS"/>
</dbReference>
<comment type="subcellular location">
    <subcellularLocation>
        <location evidence="1">Membrane</location>
    </subcellularLocation>
    <subcellularLocation>
        <location evidence="2">Secreted</location>
    </subcellularLocation>
</comment>
<dbReference type="GO" id="GO:0001913">
    <property type="term" value="P:T cell mediated cytotoxicity"/>
    <property type="evidence" value="ECO:0007669"/>
    <property type="project" value="TreeGrafter"/>
</dbReference>
<evidence type="ECO:0000256" key="6">
    <source>
        <dbReference type="ARBA" id="ARBA00023136"/>
    </source>
</evidence>
<dbReference type="PROSITE" id="PS51412">
    <property type="entry name" value="MACPF_2"/>
    <property type="match status" value="1"/>
</dbReference>
<dbReference type="GeneID" id="108892977"/>
<dbReference type="GO" id="GO:0051607">
    <property type="term" value="P:defense response to virus"/>
    <property type="evidence" value="ECO:0007669"/>
    <property type="project" value="TreeGrafter"/>
</dbReference>
<evidence type="ECO:0000313" key="11">
    <source>
        <dbReference type="Proteomes" id="UP000694890"/>
    </source>
</evidence>
<dbReference type="Gene3D" id="2.60.40.150">
    <property type="entry name" value="C2 domain"/>
    <property type="match status" value="1"/>
</dbReference>
<protein>
    <submittedName>
        <fullName evidence="12">Perforin-1</fullName>
    </submittedName>
</protein>
<dbReference type="GO" id="GO:0001771">
    <property type="term" value="P:immunological synapse formation"/>
    <property type="evidence" value="ECO:0007669"/>
    <property type="project" value="TreeGrafter"/>
</dbReference>
<dbReference type="SUPFAM" id="SSF49562">
    <property type="entry name" value="C2 domain (Calcium/lipid-binding domain, CaLB)"/>
    <property type="match status" value="1"/>
</dbReference>
<feature type="domain" description="C2" evidence="9">
    <location>
        <begin position="380"/>
        <end position="491"/>
    </location>
</feature>
<evidence type="ECO:0000256" key="2">
    <source>
        <dbReference type="ARBA" id="ARBA00004613"/>
    </source>
</evidence>
<dbReference type="PROSITE" id="PS50004">
    <property type="entry name" value="C2"/>
    <property type="match status" value="1"/>
</dbReference>
<dbReference type="InterPro" id="IPR000008">
    <property type="entry name" value="C2_dom"/>
</dbReference>
<dbReference type="GO" id="GO:0005576">
    <property type="term" value="C:extracellular region"/>
    <property type="evidence" value="ECO:0007669"/>
    <property type="project" value="UniProtKB-SubCell"/>
</dbReference>
<sequence>MRPLSAQPPLYMSLLLFLSHLSPVLSCQTGTRSQCESAPFVPVHNLVGEGFDVVTLQHKGAYMIDMKTYLTPNGTCTLCSNPLQGNRLQKLPVSAVDWRPFTRCSAGLHSSVDTTISSLMDTYTTQDIPDWKVGLNIDMFVSAGLDVGGTRSSVYKFATDKAREDRYTFSTHSVTCRHYRYRVANEPPLSSEFSKDLTRLPLSYSSSTRAQYTEFIRTYGTHYIRQVYLGGRLRRITAARTCLATLNGFTSHKVSDCLSVGFSVGLGKLESPNDGSCSRVLQNRDVTTSYGSGLHRHYTEVTGGTGWMGEFSLTRDDSQGYKTWLETLKNHPDIVEYSLRPMYELVPNAAQRAGMKAAIEQYLEDNAVKTSPSEQDCGWRTPNLAPNCCPQQSRRGILVVTIVQAWDLYGDFWGTTDGYAEMWYGSIHRKTEMINSDSPRWNARYDLSNVDTSLKLKVEVWDEDWHHPDLLGSCERSLQQGTHTFTCSADSGRFEVRYTLTCDPNLTGDKCHLYKPSFSNHV</sequence>
<dbReference type="GO" id="GO:0022829">
    <property type="term" value="F:wide pore channel activity"/>
    <property type="evidence" value="ECO:0007669"/>
    <property type="project" value="TreeGrafter"/>
</dbReference>
<dbReference type="Pfam" id="PF00168">
    <property type="entry name" value="C2"/>
    <property type="match status" value="1"/>
</dbReference>
<dbReference type="Pfam" id="PF01823">
    <property type="entry name" value="MACPF"/>
    <property type="match status" value="1"/>
</dbReference>
<dbReference type="AlphaFoldDB" id="A0AAJ7VC58"/>
<dbReference type="Proteomes" id="UP000694890">
    <property type="component" value="Unplaced"/>
</dbReference>
<evidence type="ECO:0000313" key="12">
    <source>
        <dbReference type="RefSeq" id="XP_018546277.1"/>
    </source>
</evidence>
<dbReference type="GO" id="GO:0016020">
    <property type="term" value="C:membrane"/>
    <property type="evidence" value="ECO:0007669"/>
    <property type="project" value="UniProtKB-SubCell"/>
</dbReference>
<dbReference type="InterPro" id="IPR020864">
    <property type="entry name" value="MACPF"/>
</dbReference>
<keyword evidence="6" id="KW-0472">Membrane</keyword>
<dbReference type="KEGG" id="lcf:108892977"/>
<dbReference type="PANTHER" id="PTHR46096:SF1">
    <property type="entry name" value="PERFORIN 1.5"/>
    <property type="match status" value="1"/>
</dbReference>
<keyword evidence="5" id="KW-0204">Cytolysis</keyword>
<feature type="chain" id="PRO_5042519121" evidence="8">
    <location>
        <begin position="27"/>
        <end position="522"/>
    </location>
</feature>
<dbReference type="PANTHER" id="PTHR46096">
    <property type="entry name" value="PERFORIN-1"/>
    <property type="match status" value="1"/>
</dbReference>
<keyword evidence="7" id="KW-1015">Disulfide bond</keyword>
<evidence type="ECO:0000256" key="4">
    <source>
        <dbReference type="ARBA" id="ARBA00022525"/>
    </source>
</evidence>
<dbReference type="RefSeq" id="XP_018546277.1">
    <property type="nucleotide sequence ID" value="XM_018690761.2"/>
</dbReference>
<evidence type="ECO:0000256" key="8">
    <source>
        <dbReference type="SAM" id="SignalP"/>
    </source>
</evidence>
<reference evidence="12" key="1">
    <citation type="submission" date="2025-08" db="UniProtKB">
        <authorList>
            <consortium name="RefSeq"/>
        </authorList>
    </citation>
    <scope>IDENTIFICATION</scope>
    <source>
        <tissue evidence="12">Brain</tissue>
    </source>
</reference>
<evidence type="ECO:0000259" key="10">
    <source>
        <dbReference type="PROSITE" id="PS51412"/>
    </source>
</evidence>
<dbReference type="GO" id="GO:0031640">
    <property type="term" value="P:killing of cells of another organism"/>
    <property type="evidence" value="ECO:0007669"/>
    <property type="project" value="UniProtKB-KW"/>
</dbReference>
<dbReference type="SMART" id="SM00239">
    <property type="entry name" value="C2"/>
    <property type="match status" value="1"/>
</dbReference>
<evidence type="ECO:0000256" key="3">
    <source>
        <dbReference type="ARBA" id="ARBA00009214"/>
    </source>
</evidence>
<keyword evidence="4" id="KW-0964">Secreted</keyword>
<keyword evidence="8" id="KW-0732">Signal</keyword>
<feature type="domain" description="MACPF" evidence="10">
    <location>
        <begin position="31"/>
        <end position="378"/>
    </location>
</feature>
<evidence type="ECO:0000256" key="7">
    <source>
        <dbReference type="ARBA" id="ARBA00023157"/>
    </source>
</evidence>